<dbReference type="AlphaFoldDB" id="A0A4C1SXM0"/>
<evidence type="ECO:0000313" key="1">
    <source>
        <dbReference type="EMBL" id="GBP06664.1"/>
    </source>
</evidence>
<dbReference type="EMBL" id="BGZK01000023">
    <property type="protein sequence ID" value="GBP06664.1"/>
    <property type="molecule type" value="Genomic_DNA"/>
</dbReference>
<organism evidence="1 2">
    <name type="scientific">Eumeta variegata</name>
    <name type="common">Bagworm moth</name>
    <name type="synonym">Eumeta japonica</name>
    <dbReference type="NCBI Taxonomy" id="151549"/>
    <lineage>
        <taxon>Eukaryota</taxon>
        <taxon>Metazoa</taxon>
        <taxon>Ecdysozoa</taxon>
        <taxon>Arthropoda</taxon>
        <taxon>Hexapoda</taxon>
        <taxon>Insecta</taxon>
        <taxon>Pterygota</taxon>
        <taxon>Neoptera</taxon>
        <taxon>Endopterygota</taxon>
        <taxon>Lepidoptera</taxon>
        <taxon>Glossata</taxon>
        <taxon>Ditrysia</taxon>
        <taxon>Tineoidea</taxon>
        <taxon>Psychidae</taxon>
        <taxon>Oiketicinae</taxon>
        <taxon>Eumeta</taxon>
    </lineage>
</organism>
<keyword evidence="2" id="KW-1185">Reference proteome</keyword>
<reference evidence="1 2" key="1">
    <citation type="journal article" date="2019" name="Commun. Biol.">
        <title>The bagworm genome reveals a unique fibroin gene that provides high tensile strength.</title>
        <authorList>
            <person name="Kono N."/>
            <person name="Nakamura H."/>
            <person name="Ohtoshi R."/>
            <person name="Tomita M."/>
            <person name="Numata K."/>
            <person name="Arakawa K."/>
        </authorList>
    </citation>
    <scope>NUCLEOTIDE SEQUENCE [LARGE SCALE GENOMIC DNA]</scope>
</reference>
<sequence>MRKRRLCCIPGSFTIAPPLCPPPHPAPFVPLSRNIDPNTLLCLCLASPLSYNDSNKNDMTLVVTPYRIWVTKLVFPWMRADVQVGARAVDIHISNSN</sequence>
<gene>
    <name evidence="1" type="ORF">EVAR_92624_1</name>
</gene>
<comment type="caution">
    <text evidence="1">The sequence shown here is derived from an EMBL/GenBank/DDBJ whole genome shotgun (WGS) entry which is preliminary data.</text>
</comment>
<accession>A0A4C1SXM0</accession>
<proteinExistence type="predicted"/>
<protein>
    <submittedName>
        <fullName evidence="1">Uncharacterized protein</fullName>
    </submittedName>
</protein>
<dbReference type="Proteomes" id="UP000299102">
    <property type="component" value="Unassembled WGS sequence"/>
</dbReference>
<name>A0A4C1SXM0_EUMVA</name>
<evidence type="ECO:0000313" key="2">
    <source>
        <dbReference type="Proteomes" id="UP000299102"/>
    </source>
</evidence>